<dbReference type="RefSeq" id="WP_201692282.1">
    <property type="nucleotide sequence ID" value="NZ_JAEQND010000012.1"/>
</dbReference>
<comment type="caution">
    <text evidence="1">The sequence shown here is derived from an EMBL/GenBank/DDBJ whole genome shotgun (WGS) entry which is preliminary data.</text>
</comment>
<name>A0ABS1JTL2_9BURK</name>
<evidence type="ECO:0000313" key="1">
    <source>
        <dbReference type="EMBL" id="MBL0427547.1"/>
    </source>
</evidence>
<keyword evidence="2" id="KW-1185">Reference proteome</keyword>
<reference evidence="1 2" key="1">
    <citation type="journal article" date="2017" name="Int. J. Syst. Evol. Microbiol.">
        <title>Ramlibacter alkalitolerans sp. nov., alkali-tolerant bacterium isolated from soil of ginseng.</title>
        <authorList>
            <person name="Lee D.H."/>
            <person name="Cha C.J."/>
        </authorList>
    </citation>
    <scope>NUCLEOTIDE SEQUENCE [LARGE SCALE GENOMIC DNA]</scope>
    <source>
        <strain evidence="1 2">KACC 19305</strain>
    </source>
</reference>
<evidence type="ECO:0000313" key="2">
    <source>
        <dbReference type="Proteomes" id="UP000622707"/>
    </source>
</evidence>
<protein>
    <submittedName>
        <fullName evidence="1">Uncharacterized protein</fullName>
    </submittedName>
</protein>
<accession>A0ABS1JTL2</accession>
<gene>
    <name evidence="1" type="ORF">JI746_20705</name>
</gene>
<proteinExistence type="predicted"/>
<dbReference type="EMBL" id="JAEQND010000012">
    <property type="protein sequence ID" value="MBL0427547.1"/>
    <property type="molecule type" value="Genomic_DNA"/>
</dbReference>
<organism evidence="1 2">
    <name type="scientific">Ramlibacter alkalitolerans</name>
    <dbReference type="NCBI Taxonomy" id="2039631"/>
    <lineage>
        <taxon>Bacteria</taxon>
        <taxon>Pseudomonadati</taxon>
        <taxon>Pseudomonadota</taxon>
        <taxon>Betaproteobacteria</taxon>
        <taxon>Burkholderiales</taxon>
        <taxon>Comamonadaceae</taxon>
        <taxon>Ramlibacter</taxon>
    </lineage>
</organism>
<sequence length="71" mass="7997">MFESSTSSKSSAFQLCFRSLRSGSDFAFPCDAEGHVDLDQMSERTRNNYFYARAMMGRELAYPAVEAACLH</sequence>
<dbReference type="Proteomes" id="UP000622707">
    <property type="component" value="Unassembled WGS sequence"/>
</dbReference>